<name>A0ABW0SMT8_9GAMM</name>
<sequence length="176" mass="19727">MIETTLQTLAAFPQQLEAHYAAVPAGFRRWTPPSWDGIPSERFSALEQVLHVRDIEIMGYHVRFHRTLHEERPLLADIDSYALAAERGYDCDDDASAALMEFRVARARTVDLLSKLHAGDLARAAQFDGYGPVTVRGLMHYLCSHDQQHLAGLQWLLGQIDAARHVPTDHPVPAHA</sequence>
<feature type="domain" description="DinB-like" evidence="1">
    <location>
        <begin position="15"/>
        <end position="151"/>
    </location>
</feature>
<organism evidence="2 3">
    <name type="scientific">Lysobacter yangpyeongensis</name>
    <dbReference type="NCBI Taxonomy" id="346182"/>
    <lineage>
        <taxon>Bacteria</taxon>
        <taxon>Pseudomonadati</taxon>
        <taxon>Pseudomonadota</taxon>
        <taxon>Gammaproteobacteria</taxon>
        <taxon>Lysobacterales</taxon>
        <taxon>Lysobacteraceae</taxon>
        <taxon>Lysobacter</taxon>
    </lineage>
</organism>
<comment type="caution">
    <text evidence="2">The sequence shown here is derived from an EMBL/GenBank/DDBJ whole genome shotgun (WGS) entry which is preliminary data.</text>
</comment>
<dbReference type="InterPro" id="IPR034660">
    <property type="entry name" value="DinB/YfiT-like"/>
</dbReference>
<evidence type="ECO:0000313" key="3">
    <source>
        <dbReference type="Proteomes" id="UP001596036"/>
    </source>
</evidence>
<dbReference type="Proteomes" id="UP001596036">
    <property type="component" value="Unassembled WGS sequence"/>
</dbReference>
<dbReference type="Gene3D" id="1.20.120.450">
    <property type="entry name" value="dinb family like domain"/>
    <property type="match status" value="1"/>
</dbReference>
<dbReference type="Pfam" id="PF12867">
    <property type="entry name" value="DinB_2"/>
    <property type="match status" value="1"/>
</dbReference>
<dbReference type="EMBL" id="JBHSNM010000002">
    <property type="protein sequence ID" value="MFC5570196.1"/>
    <property type="molecule type" value="Genomic_DNA"/>
</dbReference>
<protein>
    <submittedName>
        <fullName evidence="2">DinB family protein</fullName>
    </submittedName>
</protein>
<proteinExistence type="predicted"/>
<dbReference type="InterPro" id="IPR024775">
    <property type="entry name" value="DinB-like"/>
</dbReference>
<dbReference type="RefSeq" id="WP_386754553.1">
    <property type="nucleotide sequence ID" value="NZ_JBHSNM010000002.1"/>
</dbReference>
<keyword evidence="3" id="KW-1185">Reference proteome</keyword>
<reference evidence="3" key="1">
    <citation type="journal article" date="2019" name="Int. J. Syst. Evol. Microbiol.">
        <title>The Global Catalogue of Microorganisms (GCM) 10K type strain sequencing project: providing services to taxonomists for standard genome sequencing and annotation.</title>
        <authorList>
            <consortium name="The Broad Institute Genomics Platform"/>
            <consortium name="The Broad Institute Genome Sequencing Center for Infectious Disease"/>
            <person name="Wu L."/>
            <person name="Ma J."/>
        </authorList>
    </citation>
    <scope>NUCLEOTIDE SEQUENCE [LARGE SCALE GENOMIC DNA]</scope>
    <source>
        <strain evidence="3">KACC 11407</strain>
    </source>
</reference>
<accession>A0ABW0SMT8</accession>
<gene>
    <name evidence="2" type="ORF">ACFPN1_09010</name>
</gene>
<dbReference type="SUPFAM" id="SSF109854">
    <property type="entry name" value="DinB/YfiT-like putative metalloenzymes"/>
    <property type="match status" value="1"/>
</dbReference>
<evidence type="ECO:0000259" key="1">
    <source>
        <dbReference type="Pfam" id="PF12867"/>
    </source>
</evidence>
<evidence type="ECO:0000313" key="2">
    <source>
        <dbReference type="EMBL" id="MFC5570196.1"/>
    </source>
</evidence>